<protein>
    <recommendedName>
        <fullName evidence="3">Alkaline phosphatase family protein</fullName>
    </recommendedName>
</protein>
<dbReference type="PANTHER" id="PTHR10151:SF120">
    <property type="entry name" value="BIS(5'-ADENOSYL)-TRIPHOSPHATASE"/>
    <property type="match status" value="1"/>
</dbReference>
<dbReference type="Gene3D" id="3.40.720.10">
    <property type="entry name" value="Alkaline Phosphatase, subunit A"/>
    <property type="match status" value="1"/>
</dbReference>
<evidence type="ECO:0008006" key="3">
    <source>
        <dbReference type="Google" id="ProtNLM"/>
    </source>
</evidence>
<dbReference type="InterPro" id="IPR017850">
    <property type="entry name" value="Alkaline_phosphatase_core_sf"/>
</dbReference>
<reference evidence="1 2" key="1">
    <citation type="submission" date="2020-03" db="EMBL/GenBank/DDBJ databases">
        <title>Metabolic flexibility allows generalist bacteria to become dominant in a frequently disturbed ecosystem.</title>
        <authorList>
            <person name="Chen Y.-J."/>
            <person name="Leung P.M."/>
            <person name="Bay S.K."/>
            <person name="Hugenholtz P."/>
            <person name="Kessler A.J."/>
            <person name="Shelley G."/>
            <person name="Waite D.W."/>
            <person name="Cook P.L."/>
            <person name="Greening C."/>
        </authorList>
    </citation>
    <scope>NUCLEOTIDE SEQUENCE [LARGE SCALE GENOMIC DNA]</scope>
    <source>
        <strain evidence="1">SS_bin_28</strain>
    </source>
</reference>
<dbReference type="GO" id="GO:0016787">
    <property type="term" value="F:hydrolase activity"/>
    <property type="evidence" value="ECO:0007669"/>
    <property type="project" value="UniProtKB-ARBA"/>
</dbReference>
<dbReference type="InterPro" id="IPR002591">
    <property type="entry name" value="Phosphodiest/P_Trfase"/>
</dbReference>
<dbReference type="AlphaFoldDB" id="A0A7Y2E5I4"/>
<evidence type="ECO:0000313" key="1">
    <source>
        <dbReference type="EMBL" id="NNF05566.1"/>
    </source>
</evidence>
<evidence type="ECO:0000313" key="2">
    <source>
        <dbReference type="Proteomes" id="UP000547674"/>
    </source>
</evidence>
<dbReference type="PANTHER" id="PTHR10151">
    <property type="entry name" value="ECTONUCLEOTIDE PYROPHOSPHATASE/PHOSPHODIESTERASE"/>
    <property type="match status" value="1"/>
</dbReference>
<proteinExistence type="predicted"/>
<dbReference type="SUPFAM" id="SSF53649">
    <property type="entry name" value="Alkaline phosphatase-like"/>
    <property type="match status" value="1"/>
</dbReference>
<gene>
    <name evidence="1" type="ORF">HKN21_02285</name>
</gene>
<dbReference type="EMBL" id="JABDJR010000079">
    <property type="protein sequence ID" value="NNF05566.1"/>
    <property type="molecule type" value="Genomic_DNA"/>
</dbReference>
<organism evidence="1 2">
    <name type="scientific">Eiseniibacteriota bacterium</name>
    <dbReference type="NCBI Taxonomy" id="2212470"/>
    <lineage>
        <taxon>Bacteria</taxon>
        <taxon>Candidatus Eiseniibacteriota</taxon>
    </lineage>
</organism>
<name>A0A7Y2E5I4_UNCEI</name>
<comment type="caution">
    <text evidence="1">The sequence shown here is derived from an EMBL/GenBank/DDBJ whole genome shotgun (WGS) entry which is preliminary data.</text>
</comment>
<dbReference type="Pfam" id="PF01663">
    <property type="entry name" value="Phosphodiest"/>
    <property type="match status" value="1"/>
</dbReference>
<dbReference type="Proteomes" id="UP000547674">
    <property type="component" value="Unassembled WGS sequence"/>
</dbReference>
<accession>A0A7Y2E5I4</accession>
<sequence>MKQLIVLVDALGWITVERMGFLSDLLPYRKCLTTVFGYSSTAIPSLLTGAMPEDHGHWFLYKRALGKSPFVGASLVDRAPGNLGTRWRVRVRLQEFWRKRAGIQGYFSLYEVPMRVLGDLAPVEVEDTWAPGAFPETPTLVDYLTEQKLSFFQSDWREPDAEKIAKARRSIQNENPDVVLLYLTEVDATQHRVGTTHEEFDAKVREVEKEVRQLIDDMGGADSVGVSLFSDHGMTDITGHHDLLAILKEAGLERGRDFEGFLDSTVARFWSMKDRSAIEKVLDSISWGKRLSDAQIKEWGVRFPDQDYGEVFFLVDPGLLILPSDMGSAPLAAMHGYDPADPTSDACFLADRDLGLESDHIISVLPALKRRIEGGF</sequence>